<protein>
    <recommendedName>
        <fullName evidence="3">Transmembrane protein</fullName>
    </recommendedName>
</protein>
<comment type="caution">
    <text evidence="2">The sequence shown here is derived from an EMBL/GenBank/DDBJ whole genome shotgun (WGS) entry which is preliminary data.</text>
</comment>
<feature type="transmembrane region" description="Helical" evidence="1">
    <location>
        <begin position="135"/>
        <end position="155"/>
    </location>
</feature>
<keyword evidence="1" id="KW-0812">Transmembrane</keyword>
<name>E6QVQ6_9ZZZZ</name>
<evidence type="ECO:0008006" key="3">
    <source>
        <dbReference type="Google" id="ProtNLM"/>
    </source>
</evidence>
<evidence type="ECO:0000256" key="1">
    <source>
        <dbReference type="SAM" id="Phobius"/>
    </source>
</evidence>
<keyword evidence="1" id="KW-1133">Transmembrane helix</keyword>
<gene>
    <name evidence="2" type="ORF">CARN7_2149</name>
</gene>
<proteinExistence type="predicted"/>
<accession>E6QVQ6</accession>
<dbReference type="EMBL" id="CABR01000135">
    <property type="protein sequence ID" value="CBI11329.1"/>
    <property type="molecule type" value="Genomic_DNA"/>
</dbReference>
<reference evidence="2" key="1">
    <citation type="submission" date="2009-10" db="EMBL/GenBank/DDBJ databases">
        <title>Diversity of trophic interactions inside an arsenic-rich microbial ecosystem.</title>
        <authorList>
            <person name="Bertin P.N."/>
            <person name="Heinrich-Salmeron A."/>
            <person name="Pelletier E."/>
            <person name="Goulhen-Chollet F."/>
            <person name="Arsene-Ploetze F."/>
            <person name="Gallien S."/>
            <person name="Calteau A."/>
            <person name="Vallenet D."/>
            <person name="Casiot C."/>
            <person name="Chane-Woon-Ming B."/>
            <person name="Giloteaux L."/>
            <person name="Barakat M."/>
            <person name="Bonnefoy V."/>
            <person name="Bruneel O."/>
            <person name="Chandler M."/>
            <person name="Cleiss J."/>
            <person name="Duran R."/>
            <person name="Elbaz-Poulichet F."/>
            <person name="Fonknechten N."/>
            <person name="Lauga B."/>
            <person name="Mornico D."/>
            <person name="Ortet P."/>
            <person name="Schaeffer C."/>
            <person name="Siguier P."/>
            <person name="Alexander Thil Smith A."/>
            <person name="Van Dorsselaer A."/>
            <person name="Weissenbach J."/>
            <person name="Medigue C."/>
            <person name="Le Paslier D."/>
        </authorList>
    </citation>
    <scope>NUCLEOTIDE SEQUENCE</scope>
</reference>
<keyword evidence="1" id="KW-0472">Membrane</keyword>
<feature type="transmembrane region" description="Helical" evidence="1">
    <location>
        <begin position="21"/>
        <end position="48"/>
    </location>
</feature>
<organism evidence="2">
    <name type="scientific">mine drainage metagenome</name>
    <dbReference type="NCBI Taxonomy" id="410659"/>
    <lineage>
        <taxon>unclassified sequences</taxon>
        <taxon>metagenomes</taxon>
        <taxon>ecological metagenomes</taxon>
    </lineage>
</organism>
<sequence>MHHPTAPNSSPSAHTARHHRPWYLSSGLALIVFCLCGVFCIGMLIAVLGGEANKATLLILKNDGCTYLQYHHFATLPYPAAGTCTAAVTFRKNDFDNGGTVVLEDRELHMPADQIVATESLLNAPESPLQRTVGVGLWVSFLLTLGCLVWFIVALDRSEET</sequence>
<dbReference type="AlphaFoldDB" id="E6QVQ6"/>
<evidence type="ECO:0000313" key="2">
    <source>
        <dbReference type="EMBL" id="CBI11329.1"/>
    </source>
</evidence>